<dbReference type="EMBL" id="AOIS01000017">
    <property type="protein sequence ID" value="ELZ21910.1"/>
    <property type="molecule type" value="Genomic_DNA"/>
</dbReference>
<organism evidence="2 3">
    <name type="scientific">Haloterrigena salina JCM 13891</name>
    <dbReference type="NCBI Taxonomy" id="1227488"/>
    <lineage>
        <taxon>Archaea</taxon>
        <taxon>Methanobacteriati</taxon>
        <taxon>Methanobacteriota</taxon>
        <taxon>Stenosarchaea group</taxon>
        <taxon>Halobacteria</taxon>
        <taxon>Halobacteriales</taxon>
        <taxon>Natrialbaceae</taxon>
        <taxon>Haloterrigena</taxon>
    </lineage>
</organism>
<dbReference type="PATRIC" id="fig|1227488.3.peg.929"/>
<dbReference type="AlphaFoldDB" id="M0CF70"/>
<reference evidence="2 3" key="1">
    <citation type="journal article" date="2014" name="PLoS Genet.">
        <title>Phylogenetically driven sequencing of extremely halophilic archaea reveals strategies for static and dynamic osmo-response.</title>
        <authorList>
            <person name="Becker E.A."/>
            <person name="Seitzer P.M."/>
            <person name="Tritt A."/>
            <person name="Larsen D."/>
            <person name="Krusor M."/>
            <person name="Yao A.I."/>
            <person name="Wu D."/>
            <person name="Madern D."/>
            <person name="Eisen J.A."/>
            <person name="Darling A.E."/>
            <person name="Facciotti M.T."/>
        </authorList>
    </citation>
    <scope>NUCLEOTIDE SEQUENCE [LARGE SCALE GENOMIC DNA]</scope>
    <source>
        <strain evidence="2 3">JCM 13891</strain>
    </source>
</reference>
<feature type="transmembrane region" description="Helical" evidence="1">
    <location>
        <begin position="43"/>
        <end position="65"/>
    </location>
</feature>
<keyword evidence="1" id="KW-0812">Transmembrane</keyword>
<dbReference type="OrthoDB" id="188212at2157"/>
<keyword evidence="3" id="KW-1185">Reference proteome</keyword>
<proteinExistence type="predicted"/>
<comment type="caution">
    <text evidence="2">The sequence shown here is derived from an EMBL/GenBank/DDBJ whole genome shotgun (WGS) entry which is preliminary data.</text>
</comment>
<evidence type="ECO:0000256" key="1">
    <source>
        <dbReference type="SAM" id="Phobius"/>
    </source>
</evidence>
<evidence type="ECO:0000313" key="2">
    <source>
        <dbReference type="EMBL" id="ELZ21910.1"/>
    </source>
</evidence>
<sequence>MSDSSRSLGRDRRTTNALLTLLLVTLAAGSLYVGEGTGGVTRSVAGLILTTVLWVPILAGIALVLSRG</sequence>
<dbReference type="RefSeq" id="WP_008893272.1">
    <property type="nucleotide sequence ID" value="NZ_AOIS01000017.1"/>
</dbReference>
<name>M0CF70_9EURY</name>
<dbReference type="Proteomes" id="UP000011657">
    <property type="component" value="Unassembled WGS sequence"/>
</dbReference>
<keyword evidence="1" id="KW-0472">Membrane</keyword>
<keyword evidence="1" id="KW-1133">Transmembrane helix</keyword>
<evidence type="ECO:0000313" key="3">
    <source>
        <dbReference type="Proteomes" id="UP000011657"/>
    </source>
</evidence>
<dbReference type="STRING" id="1227488.C477_04704"/>
<gene>
    <name evidence="2" type="ORF">C477_04704</name>
</gene>
<accession>M0CF70</accession>
<protein>
    <submittedName>
        <fullName evidence="2">Uncharacterized protein</fullName>
    </submittedName>
</protein>